<dbReference type="SUPFAM" id="SSF49899">
    <property type="entry name" value="Concanavalin A-like lectins/glucanases"/>
    <property type="match status" value="1"/>
</dbReference>
<feature type="domain" description="Fibronectin type-III" evidence="1">
    <location>
        <begin position="257"/>
        <end position="351"/>
    </location>
</feature>
<dbReference type="InterPro" id="IPR003961">
    <property type="entry name" value="FN3_dom"/>
</dbReference>
<reference evidence="2" key="1">
    <citation type="submission" date="2020-05" db="EMBL/GenBank/DDBJ databases">
        <authorList>
            <person name="Chiriac C."/>
            <person name="Salcher M."/>
            <person name="Ghai R."/>
            <person name="Kavagutti S V."/>
        </authorList>
    </citation>
    <scope>NUCLEOTIDE SEQUENCE</scope>
</reference>
<evidence type="ECO:0000313" key="2">
    <source>
        <dbReference type="EMBL" id="CAB4543907.1"/>
    </source>
</evidence>
<evidence type="ECO:0000313" key="3">
    <source>
        <dbReference type="EMBL" id="CAB5020461.1"/>
    </source>
</evidence>
<dbReference type="Gene3D" id="2.60.120.200">
    <property type="match status" value="1"/>
</dbReference>
<name>A0A6J6BYV0_9ZZZZ</name>
<gene>
    <name evidence="2" type="ORF">UFOPK1380_01220</name>
    <name evidence="3" type="ORF">UFOPK4095_00973</name>
</gene>
<sequence>MKRLATFCASFLLLQILTNSYSVANAAPLLSNPTPIVEYNASTITSGGMTDAAGLTNATFGNAPSVAGGVVTFNGVNQYAVTSTSLVPTFSALGTSYERSLSAFVYIYPTGQSGVILDELGTTTIDNNWHDTQIEMVSGTLYFRVWNCSAITSTIAVSQNAWSHVGFTYDYLTTTMKVYVNGVQAGQNTSCSRAVPWRDSSAGLYYGFASTSGTNLGSGAYGKFKLGQFDLYSSALTGPQVSAANNAVRSSFNPLSTPAAPTILAKSADSVTISDTDVANSSSYVAYIYASNGTTFVDSRTVATGSIAAGTTFTGLTPSTTYVAKIQAIGDQITYGNSPTSSGTSFTTLAGTTTLTLALDSGLTTATYRQVARIKASPSVPGLVTFFYQGKRIAGCARILSSGGFAYCNWRPSAHGQITVTASFVPTNNNYLSSVATSPVLTISSRSGNR</sequence>
<dbReference type="InterPro" id="IPR036116">
    <property type="entry name" value="FN3_sf"/>
</dbReference>
<evidence type="ECO:0000259" key="1">
    <source>
        <dbReference type="PROSITE" id="PS50853"/>
    </source>
</evidence>
<accession>A0A6J6BYV0</accession>
<dbReference type="EMBL" id="CAFBPI010000068">
    <property type="protein sequence ID" value="CAB5020461.1"/>
    <property type="molecule type" value="Genomic_DNA"/>
</dbReference>
<dbReference type="InterPro" id="IPR013783">
    <property type="entry name" value="Ig-like_fold"/>
</dbReference>
<dbReference type="AlphaFoldDB" id="A0A6J6BYV0"/>
<dbReference type="Pfam" id="PF13385">
    <property type="entry name" value="Laminin_G_3"/>
    <property type="match status" value="1"/>
</dbReference>
<dbReference type="PROSITE" id="PS50853">
    <property type="entry name" value="FN3"/>
    <property type="match status" value="1"/>
</dbReference>
<dbReference type="Gene3D" id="2.60.40.10">
    <property type="entry name" value="Immunoglobulins"/>
    <property type="match status" value="1"/>
</dbReference>
<dbReference type="InterPro" id="IPR013320">
    <property type="entry name" value="ConA-like_dom_sf"/>
</dbReference>
<dbReference type="SUPFAM" id="SSF49265">
    <property type="entry name" value="Fibronectin type III"/>
    <property type="match status" value="1"/>
</dbReference>
<dbReference type="EMBL" id="CAEZSC010000115">
    <property type="protein sequence ID" value="CAB4543907.1"/>
    <property type="molecule type" value="Genomic_DNA"/>
</dbReference>
<organism evidence="2">
    <name type="scientific">freshwater metagenome</name>
    <dbReference type="NCBI Taxonomy" id="449393"/>
    <lineage>
        <taxon>unclassified sequences</taxon>
        <taxon>metagenomes</taxon>
        <taxon>ecological metagenomes</taxon>
    </lineage>
</organism>
<protein>
    <submittedName>
        <fullName evidence="2">Unannotated protein</fullName>
    </submittedName>
</protein>
<proteinExistence type="predicted"/>